<dbReference type="Gene3D" id="3.30.565.10">
    <property type="entry name" value="Histidine kinase-like ATPase, C-terminal domain"/>
    <property type="match status" value="1"/>
</dbReference>
<evidence type="ECO:0000313" key="6">
    <source>
        <dbReference type="EMBL" id="GLX83411.1"/>
    </source>
</evidence>
<evidence type="ECO:0000313" key="7">
    <source>
        <dbReference type="Proteomes" id="UP001157133"/>
    </source>
</evidence>
<feature type="domain" description="Signal transduction histidine kinase subgroup 3 dimerisation and phosphoacceptor" evidence="5">
    <location>
        <begin position="178"/>
        <end position="244"/>
    </location>
</feature>
<keyword evidence="4" id="KW-1133">Transmembrane helix</keyword>
<dbReference type="InterPro" id="IPR036890">
    <property type="entry name" value="HATPase_C_sf"/>
</dbReference>
<keyword evidence="3" id="KW-0902">Two-component regulatory system</keyword>
<dbReference type="PANTHER" id="PTHR24421">
    <property type="entry name" value="NITRATE/NITRITE SENSOR PROTEIN NARX-RELATED"/>
    <property type="match status" value="1"/>
</dbReference>
<keyword evidence="4" id="KW-0812">Transmembrane</keyword>
<proteinExistence type="predicted"/>
<dbReference type="Pfam" id="PF07730">
    <property type="entry name" value="HisKA_3"/>
    <property type="match status" value="1"/>
</dbReference>
<feature type="transmembrane region" description="Helical" evidence="4">
    <location>
        <begin position="110"/>
        <end position="127"/>
    </location>
</feature>
<dbReference type="SUPFAM" id="SSF55874">
    <property type="entry name" value="ATPase domain of HSP90 chaperone/DNA topoisomerase II/histidine kinase"/>
    <property type="match status" value="1"/>
</dbReference>
<dbReference type="Gene3D" id="1.20.5.1930">
    <property type="match status" value="1"/>
</dbReference>
<keyword evidence="2 6" id="KW-0418">Kinase</keyword>
<evidence type="ECO:0000256" key="4">
    <source>
        <dbReference type="SAM" id="Phobius"/>
    </source>
</evidence>
<dbReference type="CDD" id="cd16917">
    <property type="entry name" value="HATPase_UhpB-NarQ-NarX-like"/>
    <property type="match status" value="1"/>
</dbReference>
<evidence type="ECO:0000256" key="3">
    <source>
        <dbReference type="ARBA" id="ARBA00023012"/>
    </source>
</evidence>
<feature type="transmembrane region" description="Helical" evidence="4">
    <location>
        <begin position="73"/>
        <end position="103"/>
    </location>
</feature>
<organism evidence="6 7">
    <name type="scientific">Thalassotalea eurytherma</name>
    <dbReference type="NCBI Taxonomy" id="1144278"/>
    <lineage>
        <taxon>Bacteria</taxon>
        <taxon>Pseudomonadati</taxon>
        <taxon>Pseudomonadota</taxon>
        <taxon>Gammaproteobacteria</taxon>
        <taxon>Alteromonadales</taxon>
        <taxon>Colwelliaceae</taxon>
        <taxon>Thalassotalea</taxon>
    </lineage>
</organism>
<comment type="caution">
    <text evidence="6">The sequence shown here is derived from an EMBL/GenBank/DDBJ whole genome shotgun (WGS) entry which is preliminary data.</text>
</comment>
<dbReference type="EMBL" id="BSSU01000015">
    <property type="protein sequence ID" value="GLX83411.1"/>
    <property type="molecule type" value="Genomic_DNA"/>
</dbReference>
<dbReference type="InterPro" id="IPR011712">
    <property type="entry name" value="Sig_transdc_His_kin_sub3_dim/P"/>
</dbReference>
<feature type="transmembrane region" description="Helical" evidence="4">
    <location>
        <begin position="133"/>
        <end position="150"/>
    </location>
</feature>
<evidence type="ECO:0000256" key="2">
    <source>
        <dbReference type="ARBA" id="ARBA00022777"/>
    </source>
</evidence>
<keyword evidence="1" id="KW-0808">Transferase</keyword>
<dbReference type="InterPro" id="IPR050482">
    <property type="entry name" value="Sensor_HK_TwoCompSys"/>
</dbReference>
<sequence length="361" mass="40292">MNNDFNIALAQDKKPYWVWGPLAFSLFYFLPLFFNFAYFWPTKLLFVIALYALFVYCYKEACTKPGEKALVPVIAIISLATFGTAITPGTQALFGFAAYFLGFNFSFNKGFFGLWVTLGCIVATAFFNSYVDVYFLVPATIVSVGLFFLGQAERKDRIYRAKEEKSQQQIEQLATIAERERIARDLHDLVGHSLSSIALKAELAHKLMEKSQFDNAAQQIEEVATLSRTTLAEVRHAVSGLKEVNLTGQITKLVSNLKSNGFHVNRVVDIGELSPQVESQLVLMLTELVTNILRHSKGDSVEIVLEQKEGLRLHIQDNGQCKTLNEGNGLQGIKERCQQIGANCDIKCDDGFAVSITCKDV</sequence>
<dbReference type="PANTHER" id="PTHR24421:SF63">
    <property type="entry name" value="SENSOR HISTIDINE KINASE DESK"/>
    <property type="match status" value="1"/>
</dbReference>
<protein>
    <submittedName>
        <fullName evidence="6">Two-component sensor histidine kinase</fullName>
    </submittedName>
</protein>
<name>A0ABQ6H5I6_9GAMM</name>
<gene>
    <name evidence="6" type="ORF">theurythT_28640</name>
</gene>
<feature type="transmembrane region" description="Helical" evidence="4">
    <location>
        <begin position="44"/>
        <end position="61"/>
    </location>
</feature>
<evidence type="ECO:0000256" key="1">
    <source>
        <dbReference type="ARBA" id="ARBA00022679"/>
    </source>
</evidence>
<keyword evidence="4" id="KW-0472">Membrane</keyword>
<evidence type="ECO:0000259" key="5">
    <source>
        <dbReference type="Pfam" id="PF07730"/>
    </source>
</evidence>
<dbReference type="Proteomes" id="UP001157133">
    <property type="component" value="Unassembled WGS sequence"/>
</dbReference>
<dbReference type="RefSeq" id="WP_284208844.1">
    <property type="nucleotide sequence ID" value="NZ_BSSU01000015.1"/>
</dbReference>
<keyword evidence="7" id="KW-1185">Reference proteome</keyword>
<feature type="transmembrane region" description="Helical" evidence="4">
    <location>
        <begin position="16"/>
        <end position="37"/>
    </location>
</feature>
<reference evidence="6 7" key="1">
    <citation type="submission" date="2023-03" db="EMBL/GenBank/DDBJ databases">
        <title>Draft genome sequence of Thalassotalea eurytherma JCM 18482T.</title>
        <authorList>
            <person name="Sawabe T."/>
        </authorList>
    </citation>
    <scope>NUCLEOTIDE SEQUENCE [LARGE SCALE GENOMIC DNA]</scope>
    <source>
        <strain evidence="6 7">JCM 18482</strain>
    </source>
</reference>
<dbReference type="GO" id="GO:0016301">
    <property type="term" value="F:kinase activity"/>
    <property type="evidence" value="ECO:0007669"/>
    <property type="project" value="UniProtKB-KW"/>
</dbReference>
<accession>A0ABQ6H5I6</accession>